<feature type="region of interest" description="Disordered" evidence="1">
    <location>
        <begin position="98"/>
        <end position="119"/>
    </location>
</feature>
<name>A0A1D2AHP8_ORNBR</name>
<dbReference type="EMBL" id="GETE01001226">
    <property type="protein sequence ID" value="JAT78726.1"/>
    <property type="molecule type" value="Transcribed_RNA"/>
</dbReference>
<feature type="non-terminal residue" evidence="2">
    <location>
        <position position="1"/>
    </location>
</feature>
<evidence type="ECO:0000256" key="1">
    <source>
        <dbReference type="SAM" id="MobiDB-lite"/>
    </source>
</evidence>
<dbReference type="AlphaFoldDB" id="A0A1D2AHP8"/>
<protein>
    <submittedName>
        <fullName evidence="2">Salivary basic tailless protein</fullName>
    </submittedName>
</protein>
<proteinExistence type="predicted"/>
<sequence length="119" mass="13226">GKRLFCFMYMMCSSTCGWLLLDVTDNDVVIAFCARPLSSIVVRAGLPWAEVAELHFCGGVTVILTVLGEVSRGAPLVLWQFVVIVASMCLRSALRRCHKRKQDDSQDEEIGHLHSSRSL</sequence>
<organism evidence="2">
    <name type="scientific">Ornithodoros brasiliensis</name>
    <name type="common">Mouro tick</name>
    <dbReference type="NCBI Taxonomy" id="888526"/>
    <lineage>
        <taxon>Eukaryota</taxon>
        <taxon>Metazoa</taxon>
        <taxon>Ecdysozoa</taxon>
        <taxon>Arthropoda</taxon>
        <taxon>Chelicerata</taxon>
        <taxon>Arachnida</taxon>
        <taxon>Acari</taxon>
        <taxon>Parasitiformes</taxon>
        <taxon>Ixodida</taxon>
        <taxon>Ixodoidea</taxon>
        <taxon>Argasidae</taxon>
        <taxon>Ornithodorinae</taxon>
        <taxon>Ornithodoros</taxon>
    </lineage>
</organism>
<reference evidence="2" key="1">
    <citation type="submission" date="2016-07" db="EMBL/GenBank/DDBJ databases">
        <title>Salivary Glands transcriptome analysis on engorged females of Ornithodoros brasiliensis (Acari:Argasidae).</title>
        <authorList>
            <person name="Simons S.M."/>
            <person name="Carvalho E."/>
            <person name="Junqueira-de-Azevedo I."/>
            <person name="Ho P.L."/>
            <person name="Giovanni D."/>
            <person name="Mendonca R."/>
            <person name="Onofrio V."/>
            <person name="Landulfo G."/>
            <person name="Ramirez D."/>
            <person name="Barros-Battesti D."/>
        </authorList>
    </citation>
    <scope>NUCLEOTIDE SEQUENCE</scope>
    <source>
        <strain evidence="2">Female</strain>
        <tissue evidence="2">Salivary gland</tissue>
    </source>
</reference>
<feature type="compositionally biased region" description="Basic and acidic residues" evidence="1">
    <location>
        <begin position="101"/>
        <end position="112"/>
    </location>
</feature>
<accession>A0A1D2AHP8</accession>
<feature type="non-terminal residue" evidence="2">
    <location>
        <position position="119"/>
    </location>
</feature>
<evidence type="ECO:0000313" key="2">
    <source>
        <dbReference type="EMBL" id="JAT78726.1"/>
    </source>
</evidence>